<dbReference type="FunFam" id="3.80.10.10:FF:000830">
    <property type="entry name" value="Predicted protein"/>
    <property type="match status" value="1"/>
</dbReference>
<evidence type="ECO:0000256" key="3">
    <source>
        <dbReference type="ARBA" id="ARBA00022692"/>
    </source>
</evidence>
<feature type="transmembrane region" description="Helical" evidence="10">
    <location>
        <begin position="510"/>
        <end position="533"/>
    </location>
</feature>
<dbReference type="GO" id="GO:0016020">
    <property type="term" value="C:membrane"/>
    <property type="evidence" value="ECO:0007669"/>
    <property type="project" value="UniProtKB-SubCell"/>
</dbReference>
<dbReference type="PROSITE" id="PS00107">
    <property type="entry name" value="PROTEIN_KINASE_ATP"/>
    <property type="match status" value="1"/>
</dbReference>
<dbReference type="OrthoDB" id="2015206at2759"/>
<comment type="subcellular location">
    <subcellularLocation>
        <location evidence="1">Membrane</location>
    </subcellularLocation>
</comment>
<feature type="transmembrane region" description="Helical" evidence="10">
    <location>
        <begin position="644"/>
        <end position="669"/>
    </location>
</feature>
<keyword evidence="9" id="KW-0067">ATP-binding</keyword>
<feature type="chain" id="PRO_5015606466" evidence="11">
    <location>
        <begin position="22"/>
        <end position="925"/>
    </location>
</feature>
<dbReference type="InterPro" id="IPR000719">
    <property type="entry name" value="Prot_kinase_dom"/>
</dbReference>
<comment type="caution">
    <text evidence="13">The sequence shown here is derived from an EMBL/GenBank/DDBJ whole genome shotgun (WGS) entry which is preliminary data.</text>
</comment>
<dbReference type="Pfam" id="PF07714">
    <property type="entry name" value="PK_Tyr_Ser-Thr"/>
    <property type="match status" value="1"/>
</dbReference>
<dbReference type="InterPro" id="IPR032675">
    <property type="entry name" value="LRR_dom_sf"/>
</dbReference>
<dbReference type="GO" id="GO:0005524">
    <property type="term" value="F:ATP binding"/>
    <property type="evidence" value="ECO:0007669"/>
    <property type="project" value="UniProtKB-UniRule"/>
</dbReference>
<reference evidence="13 14" key="1">
    <citation type="journal article" date="2018" name="Mol. Plant">
        <title>The genome of Artemisia annua provides insight into the evolution of Asteraceae family and artemisinin biosynthesis.</title>
        <authorList>
            <person name="Shen Q."/>
            <person name="Zhang L."/>
            <person name="Liao Z."/>
            <person name="Wang S."/>
            <person name="Yan T."/>
            <person name="Shi P."/>
            <person name="Liu M."/>
            <person name="Fu X."/>
            <person name="Pan Q."/>
            <person name="Wang Y."/>
            <person name="Lv Z."/>
            <person name="Lu X."/>
            <person name="Zhang F."/>
            <person name="Jiang W."/>
            <person name="Ma Y."/>
            <person name="Chen M."/>
            <person name="Hao X."/>
            <person name="Li L."/>
            <person name="Tang Y."/>
            <person name="Lv G."/>
            <person name="Zhou Y."/>
            <person name="Sun X."/>
            <person name="Brodelius P.E."/>
            <person name="Rose J.K.C."/>
            <person name="Tang K."/>
        </authorList>
    </citation>
    <scope>NUCLEOTIDE SEQUENCE [LARGE SCALE GENOMIC DNA]</scope>
    <source>
        <strain evidence="14">cv. Huhao1</strain>
        <tissue evidence="13">Leaf</tissue>
    </source>
</reference>
<keyword evidence="8" id="KW-0325">Glycoprotein</keyword>
<evidence type="ECO:0000256" key="5">
    <source>
        <dbReference type="ARBA" id="ARBA00022737"/>
    </source>
</evidence>
<dbReference type="EMBL" id="PKPP01004145">
    <property type="protein sequence ID" value="PWA65862.1"/>
    <property type="molecule type" value="Genomic_DNA"/>
</dbReference>
<keyword evidence="13" id="KW-0418">Kinase</keyword>
<dbReference type="GO" id="GO:0004672">
    <property type="term" value="F:protein kinase activity"/>
    <property type="evidence" value="ECO:0007669"/>
    <property type="project" value="InterPro"/>
</dbReference>
<proteinExistence type="predicted"/>
<gene>
    <name evidence="13" type="ORF">CTI12_AA332990</name>
</gene>
<dbReference type="PROSITE" id="PS50011">
    <property type="entry name" value="PROTEIN_KINASE_DOM"/>
    <property type="match status" value="1"/>
</dbReference>
<evidence type="ECO:0000313" key="14">
    <source>
        <dbReference type="Proteomes" id="UP000245207"/>
    </source>
</evidence>
<dbReference type="InterPro" id="IPR001245">
    <property type="entry name" value="Ser-Thr/Tyr_kinase_cat_dom"/>
</dbReference>
<evidence type="ECO:0000256" key="9">
    <source>
        <dbReference type="PROSITE-ProRule" id="PRU10141"/>
    </source>
</evidence>
<evidence type="ECO:0000256" key="10">
    <source>
        <dbReference type="SAM" id="Phobius"/>
    </source>
</evidence>
<evidence type="ECO:0000256" key="6">
    <source>
        <dbReference type="ARBA" id="ARBA00022989"/>
    </source>
</evidence>
<dbReference type="InterPro" id="IPR011009">
    <property type="entry name" value="Kinase-like_dom_sf"/>
</dbReference>
<evidence type="ECO:0000256" key="11">
    <source>
        <dbReference type="SAM" id="SignalP"/>
    </source>
</evidence>
<keyword evidence="14" id="KW-1185">Reference proteome</keyword>
<dbReference type="FunFam" id="3.80.10.10:FF:000041">
    <property type="entry name" value="LRR receptor-like serine/threonine-protein kinase ERECTA"/>
    <property type="match status" value="1"/>
</dbReference>
<dbReference type="PANTHER" id="PTHR45974">
    <property type="entry name" value="RECEPTOR-LIKE PROTEIN 55"/>
    <property type="match status" value="1"/>
</dbReference>
<evidence type="ECO:0000256" key="2">
    <source>
        <dbReference type="ARBA" id="ARBA00022614"/>
    </source>
</evidence>
<organism evidence="13 14">
    <name type="scientific">Artemisia annua</name>
    <name type="common">Sweet wormwood</name>
    <dbReference type="NCBI Taxonomy" id="35608"/>
    <lineage>
        <taxon>Eukaryota</taxon>
        <taxon>Viridiplantae</taxon>
        <taxon>Streptophyta</taxon>
        <taxon>Embryophyta</taxon>
        <taxon>Tracheophyta</taxon>
        <taxon>Spermatophyta</taxon>
        <taxon>Magnoliopsida</taxon>
        <taxon>eudicotyledons</taxon>
        <taxon>Gunneridae</taxon>
        <taxon>Pentapetalae</taxon>
        <taxon>asterids</taxon>
        <taxon>campanulids</taxon>
        <taxon>Asterales</taxon>
        <taxon>Asteraceae</taxon>
        <taxon>Asteroideae</taxon>
        <taxon>Anthemideae</taxon>
        <taxon>Artemisiinae</taxon>
        <taxon>Artemisia</taxon>
    </lineage>
</organism>
<name>A0A2U1MX78_ARTAN</name>
<feature type="binding site" evidence="9">
    <location>
        <position position="746"/>
    </location>
    <ligand>
        <name>ATP</name>
        <dbReference type="ChEBI" id="CHEBI:30616"/>
    </ligand>
</feature>
<keyword evidence="3 10" id="KW-0812">Transmembrane</keyword>
<keyword evidence="6 10" id="KW-1133">Transmembrane helix</keyword>
<dbReference type="Proteomes" id="UP000245207">
    <property type="component" value="Unassembled WGS sequence"/>
</dbReference>
<dbReference type="Pfam" id="PF00560">
    <property type="entry name" value="LRR_1"/>
    <property type="match status" value="4"/>
</dbReference>
<keyword evidence="2" id="KW-0433">Leucine-rich repeat</keyword>
<dbReference type="InterPro" id="IPR001611">
    <property type="entry name" value="Leu-rich_rpt"/>
</dbReference>
<accession>A0A2U1MX78</accession>
<dbReference type="InterPro" id="IPR017441">
    <property type="entry name" value="Protein_kinase_ATP_BS"/>
</dbReference>
<feature type="signal peptide" evidence="11">
    <location>
        <begin position="1"/>
        <end position="21"/>
    </location>
</feature>
<dbReference type="SUPFAM" id="SSF52058">
    <property type="entry name" value="L domain-like"/>
    <property type="match status" value="1"/>
</dbReference>
<keyword evidence="9" id="KW-0547">Nucleotide-binding</keyword>
<dbReference type="Gene3D" id="1.10.510.10">
    <property type="entry name" value="Transferase(Phosphotransferase) domain 1"/>
    <property type="match status" value="1"/>
</dbReference>
<evidence type="ECO:0000259" key="12">
    <source>
        <dbReference type="PROSITE" id="PS50011"/>
    </source>
</evidence>
<protein>
    <submittedName>
        <fullName evidence="13">Leucine-rich repeat protein kinase family protein</fullName>
    </submittedName>
</protein>
<evidence type="ECO:0000256" key="7">
    <source>
        <dbReference type="ARBA" id="ARBA00023136"/>
    </source>
</evidence>
<keyword evidence="5" id="KW-0677">Repeat</keyword>
<dbReference type="AlphaFoldDB" id="A0A2U1MX78"/>
<dbReference type="Gene3D" id="3.80.10.10">
    <property type="entry name" value="Ribonuclease Inhibitor"/>
    <property type="match status" value="3"/>
</dbReference>
<dbReference type="Gene3D" id="3.30.200.20">
    <property type="entry name" value="Phosphorylase Kinase, domain 1"/>
    <property type="match status" value="2"/>
</dbReference>
<dbReference type="PANTHER" id="PTHR45974:SF267">
    <property type="entry name" value="PROTEIN KINASE DOMAIN-CONTAINING PROTEIN"/>
    <property type="match status" value="1"/>
</dbReference>
<dbReference type="SUPFAM" id="SSF56112">
    <property type="entry name" value="Protein kinase-like (PK-like)"/>
    <property type="match status" value="1"/>
</dbReference>
<evidence type="ECO:0000256" key="1">
    <source>
        <dbReference type="ARBA" id="ARBA00004370"/>
    </source>
</evidence>
<dbReference type="STRING" id="35608.A0A2U1MX78"/>
<keyword evidence="4 11" id="KW-0732">Signal</keyword>
<evidence type="ECO:0000256" key="4">
    <source>
        <dbReference type="ARBA" id="ARBA00022729"/>
    </source>
</evidence>
<evidence type="ECO:0000313" key="13">
    <source>
        <dbReference type="EMBL" id="PWA65862.1"/>
    </source>
</evidence>
<dbReference type="FunFam" id="3.30.200.20:FF:000328">
    <property type="entry name" value="Leucine-rich repeat protein kinase family protein"/>
    <property type="match status" value="1"/>
</dbReference>
<keyword evidence="13" id="KW-0808">Transferase</keyword>
<keyword evidence="7 10" id="KW-0472">Membrane</keyword>
<feature type="domain" description="Protein kinase" evidence="12">
    <location>
        <begin position="718"/>
        <end position="925"/>
    </location>
</feature>
<sequence length="925" mass="101806">MTSSIGKSLLIIFIQFWFSAATSDDSIYLHALKDGWQNTPLNWEYNFDPCSGWEGIECTNSRVTTIDLSTNEGLTGSLTPEIGNLKKLKRLHLINCGFSGLLPNTLGNLENLISMSLNYNCFTGPIPSSIGNITTLYWLDLTDNKLTGDLPVSSGNSPGLDMLTNARHFHFGRNKLTGFIPPRLFSSKMSLVHLLLENNQLTGSIPSTLGLVQSLEVLRLDRNNLSGNVPSSINNLTSVLEMYLSNNKLTGRVPNLTGLRALNYLDMSNNTFSPTLVPIWFSTLQSLTTLKMFSTNLVGELPSTLFDIPQLQNVDLSDNGINGTLTIGSSQSNQLQQVNLQNNQIGIFSQRSEYSIQLILVGNPICTEPDETDRFCFPPTNNTTSYSTQPNNCVPITCSNSGQVLSPNCRCAFPYTGNLIFRAPSFSNLENSTIYESLLISLMRFFRLSLLPVDSVVLRNPFNDLDDYLVVKLQVFPFGEERFNMTGFTVLGFSFISTSGRGSKSSNTGVIIGSVVGSCVLLALLVVAGMHAFRKKRSAERATTLWDANNGSGAVPQLKGVKAFSFEKVSKYTNNFSEMNNIGTGGYGMVFPFGEERFNMTGVIGLGFSFSNQTFKPPKDFGTYFFIGEKYNFLRGRGSKSSNIGVIIGSVVGSCVLLALLVVAGMHAFRKKRSAERATSESSPFALWDANNGSGAVPQLKGVKAFSFEKVSKYTNNFSEMNNIGTGGYGMVYKGSLPNGQLIAIKRAKQGSTQGGLEFKTEIELLSRVHHKNLVRLVGFCFDQGEQMLVYDYIVNGTVRDSLSDKGKHIVREVRQSMDRSTELYNLHDILDPTIGLTTQLEGFERFVDVALRCVEETGDQRPTMSDVVKEIESIMEILGLNPHAESALNSASYDYSSKGSKHPYTNDNLFAYSTDHFSIELDAK</sequence>
<evidence type="ECO:0000256" key="8">
    <source>
        <dbReference type="ARBA" id="ARBA00023180"/>
    </source>
</evidence>